<evidence type="ECO:0000313" key="3">
    <source>
        <dbReference type="Proteomes" id="UP000308549"/>
    </source>
</evidence>
<evidence type="ECO:0000313" key="2">
    <source>
        <dbReference type="EMBL" id="TKA33187.1"/>
    </source>
</evidence>
<protein>
    <submittedName>
        <fullName evidence="2">Uncharacterized protein</fullName>
    </submittedName>
</protein>
<name>A0A4U0UD62_9PEZI</name>
<comment type="caution">
    <text evidence="2">The sequence shown here is derived from an EMBL/GenBank/DDBJ whole genome shotgun (WGS) entry which is preliminary data.</text>
</comment>
<dbReference type="EMBL" id="NAJL01000003">
    <property type="protein sequence ID" value="TKA33187.1"/>
    <property type="molecule type" value="Genomic_DNA"/>
</dbReference>
<gene>
    <name evidence="2" type="ORF">B0A50_00740</name>
</gene>
<evidence type="ECO:0000256" key="1">
    <source>
        <dbReference type="SAM" id="MobiDB-lite"/>
    </source>
</evidence>
<sequence length="437" mass="47453">MPRLTGFTAINAPRPQFTPPGARPATETGFAQDPSPSPATRRPLDTEELGRHGQGSAVGSHKGSEGSNVAVAGGPRGPRGRPPDPRGVPGRQPSRGGSAPRMTDRQRAVAAAAAYRQGHRPEGEGLITSVVQMEREAANAAASAQLQREAMAAGATASPRQSPTTFGPPSSSAPSPPPASPTPAGRPLGSREPYPSNTATQSSIRHAERRAEGAFCPRLESDERMLPSDCGDLDLMVDWPTHALPQAPERPTYRVCRPCLKWLASFEGVTAEMLLRQVDSFRCVYDRGLGAACQRCRSRHLRCKENSALPSVANSGVNVLGYYLELLRIVLQCHPYDSPRITELRRLIVDYAVALGAEVALYEQRLERKSRRYYGNLQSDFVRSSREAEEFQRQQNAAVRGGAVRERGYHPLAEQFPRNVPTGLEDAVVQALSSRRQ</sequence>
<dbReference type="Proteomes" id="UP000308549">
    <property type="component" value="Unassembled WGS sequence"/>
</dbReference>
<reference evidence="2 3" key="1">
    <citation type="submission" date="2017-03" db="EMBL/GenBank/DDBJ databases">
        <title>Genomes of endolithic fungi from Antarctica.</title>
        <authorList>
            <person name="Coleine C."/>
            <person name="Masonjones S."/>
            <person name="Stajich J.E."/>
        </authorList>
    </citation>
    <scope>NUCLEOTIDE SEQUENCE [LARGE SCALE GENOMIC DNA]</scope>
    <source>
        <strain evidence="2 3">CCFEE 6315</strain>
    </source>
</reference>
<feature type="compositionally biased region" description="Low complexity" evidence="1">
    <location>
        <begin position="138"/>
        <end position="153"/>
    </location>
</feature>
<dbReference type="AlphaFoldDB" id="A0A4U0UD62"/>
<organism evidence="2 3">
    <name type="scientific">Salinomyces thailandicus</name>
    <dbReference type="NCBI Taxonomy" id="706561"/>
    <lineage>
        <taxon>Eukaryota</taxon>
        <taxon>Fungi</taxon>
        <taxon>Dikarya</taxon>
        <taxon>Ascomycota</taxon>
        <taxon>Pezizomycotina</taxon>
        <taxon>Dothideomycetes</taxon>
        <taxon>Dothideomycetidae</taxon>
        <taxon>Mycosphaerellales</taxon>
        <taxon>Teratosphaeriaceae</taxon>
        <taxon>Salinomyces</taxon>
    </lineage>
</organism>
<feature type="compositionally biased region" description="Low complexity" evidence="1">
    <location>
        <begin position="162"/>
        <end position="173"/>
    </location>
</feature>
<proteinExistence type="predicted"/>
<feature type="compositionally biased region" description="Polar residues" evidence="1">
    <location>
        <begin position="195"/>
        <end position="204"/>
    </location>
</feature>
<keyword evidence="3" id="KW-1185">Reference proteome</keyword>
<accession>A0A4U0UD62</accession>
<feature type="compositionally biased region" description="Basic and acidic residues" evidence="1">
    <location>
        <begin position="42"/>
        <end position="51"/>
    </location>
</feature>
<feature type="region of interest" description="Disordered" evidence="1">
    <location>
        <begin position="1"/>
        <end position="209"/>
    </location>
</feature>